<comment type="caution">
    <text evidence="2">The sequence shown here is derived from an EMBL/GenBank/DDBJ whole genome shotgun (WGS) entry which is preliminary data.</text>
</comment>
<proteinExistence type="predicted"/>
<sequence>MFSSQQHHWSRQRYKSNLIDSHQEHHHQRISDSDTSASSSETYHYYHSIMMNDDGLLITPASSNKRSLTDHLVDYVKKSKRLVPCKILSPIKKSKEPITAPSKRGSLCIAYSIGNDDHTQNSILTLHGKQIVCFVKKILMRARQLSFEHPDTRSLNTYVQVKYLDYEQNSKTVAKTTSPVYDQTFSIPVQNNNLSTLSKRLTISVYNQSETNKKSDLIGCMSFNMKTLLKTSSCTKNAAKYKWYCLLPESIGRHKRMPLNVEVSSTHGKRSSTATARRTSSTVGNYTNGLLLNVEVFNRDEIQFASGYPCTVSEVKAGIGSTCTRPMPGDILVQVSMRDRTNKSVDS</sequence>
<keyword evidence="3" id="KW-1185">Reference proteome</keyword>
<dbReference type="SUPFAM" id="SSF49562">
    <property type="entry name" value="C2 domain (Calcium/lipid-binding domain, CaLB)"/>
    <property type="match status" value="1"/>
</dbReference>
<dbReference type="EMBL" id="CAJNOR010009742">
    <property type="protein sequence ID" value="CAF1647721.1"/>
    <property type="molecule type" value="Genomic_DNA"/>
</dbReference>
<dbReference type="Pfam" id="PF00168">
    <property type="entry name" value="C2"/>
    <property type="match status" value="1"/>
</dbReference>
<dbReference type="Proteomes" id="UP000663828">
    <property type="component" value="Unassembled WGS sequence"/>
</dbReference>
<evidence type="ECO:0000313" key="3">
    <source>
        <dbReference type="Proteomes" id="UP000663828"/>
    </source>
</evidence>
<dbReference type="GO" id="GO:0005886">
    <property type="term" value="C:plasma membrane"/>
    <property type="evidence" value="ECO:0007669"/>
    <property type="project" value="TreeGrafter"/>
</dbReference>
<dbReference type="SMART" id="SM00239">
    <property type="entry name" value="C2"/>
    <property type="match status" value="1"/>
</dbReference>
<reference evidence="2" key="1">
    <citation type="submission" date="2021-02" db="EMBL/GenBank/DDBJ databases">
        <authorList>
            <person name="Nowell W R."/>
        </authorList>
    </citation>
    <scope>NUCLEOTIDE SEQUENCE</scope>
</reference>
<evidence type="ECO:0000313" key="2">
    <source>
        <dbReference type="EMBL" id="CAF1647721.1"/>
    </source>
</evidence>
<organism evidence="2 3">
    <name type="scientific">Adineta ricciae</name>
    <name type="common">Rotifer</name>
    <dbReference type="NCBI Taxonomy" id="249248"/>
    <lineage>
        <taxon>Eukaryota</taxon>
        <taxon>Metazoa</taxon>
        <taxon>Spiralia</taxon>
        <taxon>Gnathifera</taxon>
        <taxon>Rotifera</taxon>
        <taxon>Eurotatoria</taxon>
        <taxon>Bdelloidea</taxon>
        <taxon>Adinetida</taxon>
        <taxon>Adinetidae</taxon>
        <taxon>Adineta</taxon>
    </lineage>
</organism>
<dbReference type="PANTHER" id="PTHR46848:SF1">
    <property type="entry name" value="REGULATOR OF G-PROTEIN SIGNALING 3"/>
    <property type="match status" value="1"/>
</dbReference>
<name>A0A816EGU3_ADIRI</name>
<dbReference type="AlphaFoldDB" id="A0A816EGU3"/>
<feature type="domain" description="C2" evidence="1">
    <location>
        <begin position="115"/>
        <end position="238"/>
    </location>
</feature>
<dbReference type="GO" id="GO:0005634">
    <property type="term" value="C:nucleus"/>
    <property type="evidence" value="ECO:0007669"/>
    <property type="project" value="TreeGrafter"/>
</dbReference>
<dbReference type="InterPro" id="IPR000008">
    <property type="entry name" value="C2_dom"/>
</dbReference>
<dbReference type="PROSITE" id="PS50004">
    <property type="entry name" value="C2"/>
    <property type="match status" value="1"/>
</dbReference>
<accession>A0A816EGU3</accession>
<dbReference type="InterPro" id="IPR035892">
    <property type="entry name" value="C2_domain_sf"/>
</dbReference>
<feature type="non-terminal residue" evidence="2">
    <location>
        <position position="1"/>
    </location>
</feature>
<dbReference type="Gene3D" id="2.60.40.150">
    <property type="entry name" value="C2 domain"/>
    <property type="match status" value="1"/>
</dbReference>
<gene>
    <name evidence="2" type="ORF">XAT740_LOCUS54404</name>
</gene>
<protein>
    <recommendedName>
        <fullName evidence="1">C2 domain-containing protein</fullName>
    </recommendedName>
</protein>
<dbReference type="PANTHER" id="PTHR46848">
    <property type="entry name" value="REGULATOR OF G-PROTEIN SIGNALING 3"/>
    <property type="match status" value="1"/>
</dbReference>
<evidence type="ECO:0000259" key="1">
    <source>
        <dbReference type="PROSITE" id="PS50004"/>
    </source>
</evidence>